<comment type="caution">
    <text evidence="3">The sequence shown here is derived from an EMBL/GenBank/DDBJ whole genome shotgun (WGS) entry which is preliminary data.</text>
</comment>
<name>A0AAX6HAT7_IRIPA</name>
<evidence type="ECO:0000313" key="2">
    <source>
        <dbReference type="EMBL" id="KAJ6816246.1"/>
    </source>
</evidence>
<keyword evidence="3" id="KW-0396">Initiation factor</keyword>
<feature type="compositionally biased region" description="Acidic residues" evidence="1">
    <location>
        <begin position="23"/>
        <end position="33"/>
    </location>
</feature>
<dbReference type="AlphaFoldDB" id="A0AAX6HAT7"/>
<reference evidence="3" key="1">
    <citation type="journal article" date="2023" name="GigaByte">
        <title>Genome assembly of the bearded iris, Iris pallida Lam.</title>
        <authorList>
            <person name="Bruccoleri R.E."/>
            <person name="Oakeley E.J."/>
            <person name="Faust A.M.E."/>
            <person name="Altorfer M."/>
            <person name="Dessus-Babus S."/>
            <person name="Burckhardt D."/>
            <person name="Oertli M."/>
            <person name="Naumann U."/>
            <person name="Petersen F."/>
            <person name="Wong J."/>
        </authorList>
    </citation>
    <scope>NUCLEOTIDE SEQUENCE</scope>
    <source>
        <strain evidence="3">GSM-AAB239-AS_SAM_17_03QT</strain>
    </source>
</reference>
<dbReference type="EMBL" id="JANAVB010011199">
    <property type="protein sequence ID" value="KAJ6837814.1"/>
    <property type="molecule type" value="Genomic_DNA"/>
</dbReference>
<feature type="compositionally biased region" description="Basic and acidic residues" evidence="1">
    <location>
        <begin position="34"/>
        <end position="47"/>
    </location>
</feature>
<evidence type="ECO:0000256" key="1">
    <source>
        <dbReference type="SAM" id="MobiDB-lite"/>
    </source>
</evidence>
<organism evidence="3 4">
    <name type="scientific">Iris pallida</name>
    <name type="common">Sweet iris</name>
    <dbReference type="NCBI Taxonomy" id="29817"/>
    <lineage>
        <taxon>Eukaryota</taxon>
        <taxon>Viridiplantae</taxon>
        <taxon>Streptophyta</taxon>
        <taxon>Embryophyta</taxon>
        <taxon>Tracheophyta</taxon>
        <taxon>Spermatophyta</taxon>
        <taxon>Magnoliopsida</taxon>
        <taxon>Liliopsida</taxon>
        <taxon>Asparagales</taxon>
        <taxon>Iridaceae</taxon>
        <taxon>Iridoideae</taxon>
        <taxon>Irideae</taxon>
        <taxon>Iris</taxon>
    </lineage>
</organism>
<sequence length="70" mass="8175">MPSTTSPTFTFSYQGIHCRTRDEDEEEEEEYGDEGGRRVGDRRKERGPSSSTSRPRSIATRRKTMMREKM</sequence>
<gene>
    <name evidence="3" type="ORF">M6B38_323060</name>
    <name evidence="2" type="ORF">M6B38_418270</name>
</gene>
<keyword evidence="3" id="KW-0648">Protein biosynthesis</keyword>
<feature type="region of interest" description="Disordered" evidence="1">
    <location>
        <begin position="1"/>
        <end position="70"/>
    </location>
</feature>
<dbReference type="Proteomes" id="UP001140949">
    <property type="component" value="Unassembled WGS sequence"/>
</dbReference>
<keyword evidence="4" id="KW-1185">Reference proteome</keyword>
<reference evidence="3" key="2">
    <citation type="submission" date="2023-04" db="EMBL/GenBank/DDBJ databases">
        <authorList>
            <person name="Bruccoleri R.E."/>
            <person name="Oakeley E.J."/>
            <person name="Faust A.-M."/>
            <person name="Dessus-Babus S."/>
            <person name="Altorfer M."/>
            <person name="Burckhardt D."/>
            <person name="Oertli M."/>
            <person name="Naumann U."/>
            <person name="Petersen F."/>
            <person name="Wong J."/>
        </authorList>
    </citation>
    <scope>NUCLEOTIDE SEQUENCE</scope>
    <source>
        <strain evidence="3">GSM-AAB239-AS_SAM_17_03QT</strain>
        <tissue evidence="3">Leaf</tissue>
    </source>
</reference>
<dbReference type="GO" id="GO:0003743">
    <property type="term" value="F:translation initiation factor activity"/>
    <property type="evidence" value="ECO:0007669"/>
    <property type="project" value="UniProtKB-KW"/>
</dbReference>
<proteinExistence type="predicted"/>
<evidence type="ECO:0000313" key="4">
    <source>
        <dbReference type="Proteomes" id="UP001140949"/>
    </source>
</evidence>
<evidence type="ECO:0000313" key="3">
    <source>
        <dbReference type="EMBL" id="KAJ6837814.1"/>
    </source>
</evidence>
<dbReference type="EMBL" id="JANAVB010028395">
    <property type="protein sequence ID" value="KAJ6816246.1"/>
    <property type="molecule type" value="Genomic_DNA"/>
</dbReference>
<feature type="compositionally biased region" description="Low complexity" evidence="1">
    <location>
        <begin position="1"/>
        <end position="12"/>
    </location>
</feature>
<accession>A0AAX6HAT7</accession>
<feature type="compositionally biased region" description="Low complexity" evidence="1">
    <location>
        <begin position="48"/>
        <end position="58"/>
    </location>
</feature>
<protein>
    <submittedName>
        <fullName evidence="3">Eukaryotic translation initiation factor 5A-4</fullName>
    </submittedName>
</protein>